<accession>A0A3M0S369</accession>
<evidence type="ECO:0000313" key="2">
    <source>
        <dbReference type="Proteomes" id="UP000277999"/>
    </source>
</evidence>
<protein>
    <recommendedName>
        <fullName evidence="3">Non-ribosomal peptide synthetase module</fullName>
    </recommendedName>
</protein>
<dbReference type="EMBL" id="RFAQ01000109">
    <property type="protein sequence ID" value="RMC93032.1"/>
    <property type="molecule type" value="Genomic_DNA"/>
</dbReference>
<evidence type="ECO:0008006" key="3">
    <source>
        <dbReference type="Google" id="ProtNLM"/>
    </source>
</evidence>
<dbReference type="Pfam" id="PF19539">
    <property type="entry name" value="DUF6063"/>
    <property type="match status" value="1"/>
</dbReference>
<proteinExistence type="predicted"/>
<organism evidence="1 2">
    <name type="scientific">Clostridium autoethanogenum</name>
    <dbReference type="NCBI Taxonomy" id="84023"/>
    <lineage>
        <taxon>Bacteria</taxon>
        <taxon>Bacillati</taxon>
        <taxon>Bacillota</taxon>
        <taxon>Clostridia</taxon>
        <taxon>Eubacteriales</taxon>
        <taxon>Clostridiaceae</taxon>
        <taxon>Clostridium</taxon>
    </lineage>
</organism>
<dbReference type="Proteomes" id="UP000277999">
    <property type="component" value="Unassembled WGS sequence"/>
</dbReference>
<gene>
    <name evidence="1" type="ORF">D9O40_18310</name>
</gene>
<dbReference type="InterPro" id="IPR045707">
    <property type="entry name" value="DUF6063"/>
</dbReference>
<reference evidence="1 2" key="1">
    <citation type="submission" date="2018-10" db="EMBL/GenBank/DDBJ databases">
        <title>Genome-centric metagenomics revealed C2 chemical producing, CO utilizing Clostridium with novel acetogenic gene cluster.</title>
        <authorList>
            <person name="Kang H."/>
            <person name="Park B."/>
            <person name="Choi I.G."/>
            <person name="Chang I.S."/>
        </authorList>
    </citation>
    <scope>NUCLEOTIDE SEQUENCE [LARGE SCALE GENOMIC DNA]</scope>
    <source>
        <strain evidence="1 2">H21-9</strain>
    </source>
</reference>
<comment type="caution">
    <text evidence="1">The sequence shown here is derived from an EMBL/GenBank/DDBJ whole genome shotgun (WGS) entry which is preliminary data.</text>
</comment>
<name>A0A3M0S369_9CLOT</name>
<dbReference type="AlphaFoldDB" id="A0A3M0S369"/>
<sequence>MTQNEIQKTAGDLFFTLLDKGYLPCDNLLVISYIDSDEIRSYVKTLANSAGVKIVKKEKYIHMLVNPYGSIFASSLTDLKKRVKNYESKIDLYLMGIICLILFSEADTDMSTKINWENEGITYQQLEELTTKILNYWKTIDDKNDGKFSVKWSLTIKNLYNKWKLLHYNKVTNGKIRYSKNTKFGIIDDAMKILEKDKMVFTRRLHQTSIVTPTVVFYERLQARFGNLGKYQDRYELLKSLINEAKNSDEVTI</sequence>
<evidence type="ECO:0000313" key="1">
    <source>
        <dbReference type="EMBL" id="RMC93032.1"/>
    </source>
</evidence>
<dbReference type="RefSeq" id="WP_122060098.1">
    <property type="nucleotide sequence ID" value="NZ_RFAQ01000109.1"/>
</dbReference>